<gene>
    <name evidence="1" type="ORF">MILVUS5_LOCUS26603</name>
</gene>
<sequence>MSGGVFSKLDPDIITFHILPHLDGKTLIILSSVSSQFHNLICSNNNNNNSENLWRNICISTWPSLAITLAVPDFKNFHSNVISILPGGYRTFFSDAFPSINSPDLNVINHPPSPPYLIRFYFASDMFLRGQPQPFASLRGTQLLHTEYAPHRSVPECIAFRFGLNHQKHKLKNFIKVKKQGFEEYLKQNLTFSCVVIETKETKRAGSLFTPGCKPVEVKRAATSGRVVKVIFETLLPSLSNFYTQMIKCRTKVYCYWQGDAEDKFCVGCVSSTFKDMNGKRLWERDAAIIILNAIINGERKNKQN</sequence>
<evidence type="ECO:0000313" key="2">
    <source>
        <dbReference type="Proteomes" id="UP001177021"/>
    </source>
</evidence>
<evidence type="ECO:0000313" key="1">
    <source>
        <dbReference type="EMBL" id="CAJ2660706.1"/>
    </source>
</evidence>
<comment type="caution">
    <text evidence="1">The sequence shown here is derived from an EMBL/GenBank/DDBJ whole genome shotgun (WGS) entry which is preliminary data.</text>
</comment>
<keyword evidence="2" id="KW-1185">Reference proteome</keyword>
<dbReference type="Proteomes" id="UP001177021">
    <property type="component" value="Unassembled WGS sequence"/>
</dbReference>
<name>A0ACB0KWL1_TRIPR</name>
<accession>A0ACB0KWL1</accession>
<organism evidence="1 2">
    <name type="scientific">Trifolium pratense</name>
    <name type="common">Red clover</name>
    <dbReference type="NCBI Taxonomy" id="57577"/>
    <lineage>
        <taxon>Eukaryota</taxon>
        <taxon>Viridiplantae</taxon>
        <taxon>Streptophyta</taxon>
        <taxon>Embryophyta</taxon>
        <taxon>Tracheophyta</taxon>
        <taxon>Spermatophyta</taxon>
        <taxon>Magnoliopsida</taxon>
        <taxon>eudicotyledons</taxon>
        <taxon>Gunneridae</taxon>
        <taxon>Pentapetalae</taxon>
        <taxon>rosids</taxon>
        <taxon>fabids</taxon>
        <taxon>Fabales</taxon>
        <taxon>Fabaceae</taxon>
        <taxon>Papilionoideae</taxon>
        <taxon>50 kb inversion clade</taxon>
        <taxon>NPAAA clade</taxon>
        <taxon>Hologalegina</taxon>
        <taxon>IRL clade</taxon>
        <taxon>Trifolieae</taxon>
        <taxon>Trifolium</taxon>
    </lineage>
</organism>
<reference evidence="1" key="1">
    <citation type="submission" date="2023-10" db="EMBL/GenBank/DDBJ databases">
        <authorList>
            <person name="Rodriguez Cubillos JULIANA M."/>
            <person name="De Vega J."/>
        </authorList>
    </citation>
    <scope>NUCLEOTIDE SEQUENCE</scope>
</reference>
<dbReference type="EMBL" id="CASHSV030000311">
    <property type="protein sequence ID" value="CAJ2660706.1"/>
    <property type="molecule type" value="Genomic_DNA"/>
</dbReference>
<protein>
    <submittedName>
        <fullName evidence="1">Uncharacterized protein</fullName>
    </submittedName>
</protein>
<proteinExistence type="predicted"/>